<dbReference type="HOGENOM" id="CLU_005316_4_2_1"/>
<feature type="binding site" evidence="10">
    <location>
        <position position="263"/>
    </location>
    <ligand>
        <name>S-adenosyl-L-methionine</name>
        <dbReference type="ChEBI" id="CHEBI:59789"/>
    </ligand>
</feature>
<feature type="compositionally biased region" description="Basic residues" evidence="11">
    <location>
        <begin position="1"/>
        <end position="17"/>
    </location>
</feature>
<dbReference type="Pfam" id="PF25376">
    <property type="entry name" value="Pre-PUA_NSUN2"/>
    <property type="match status" value="1"/>
</dbReference>
<reference evidence="13 14" key="1">
    <citation type="journal article" date="2014" name="Genome Announc.">
        <title>Draft genome sequence of Sclerotinia borealis, a psychrophilic plant pathogenic fungus.</title>
        <authorList>
            <person name="Mardanov A.V."/>
            <person name="Beletsky A.V."/>
            <person name="Kadnikov V.V."/>
            <person name="Ignatov A.N."/>
            <person name="Ravin N.V."/>
        </authorList>
    </citation>
    <scope>NUCLEOTIDE SEQUENCE [LARGE SCALE GENOMIC DNA]</scope>
    <source>
        <strain evidence="14">F-4157</strain>
    </source>
</reference>
<feature type="compositionally biased region" description="Basic and acidic residues" evidence="11">
    <location>
        <begin position="602"/>
        <end position="614"/>
    </location>
</feature>
<dbReference type="AlphaFoldDB" id="W9C5W2"/>
<dbReference type="InterPro" id="IPR029063">
    <property type="entry name" value="SAM-dependent_MTases_sf"/>
</dbReference>
<feature type="binding site" evidence="10">
    <location>
        <position position="236"/>
    </location>
    <ligand>
        <name>S-adenosyl-L-methionine</name>
        <dbReference type="ChEBI" id="CHEBI:59789"/>
    </ligand>
</feature>
<dbReference type="InterPro" id="IPR023267">
    <property type="entry name" value="RCMT"/>
</dbReference>
<dbReference type="GO" id="GO:0005737">
    <property type="term" value="C:cytoplasm"/>
    <property type="evidence" value="ECO:0007669"/>
    <property type="project" value="TreeGrafter"/>
</dbReference>
<keyword evidence="3" id="KW-0820">tRNA-binding</keyword>
<dbReference type="GO" id="GO:0016428">
    <property type="term" value="F:tRNA (cytidine-5-)-methyltransferase activity"/>
    <property type="evidence" value="ECO:0007669"/>
    <property type="project" value="InterPro"/>
</dbReference>
<evidence type="ECO:0000256" key="3">
    <source>
        <dbReference type="ARBA" id="ARBA00022555"/>
    </source>
</evidence>
<evidence type="ECO:0000256" key="10">
    <source>
        <dbReference type="PROSITE-ProRule" id="PRU01023"/>
    </source>
</evidence>
<protein>
    <recommendedName>
        <fullName evidence="12">SAM-dependent MTase RsmB/NOP-type domain-containing protein</fullName>
    </recommendedName>
</protein>
<dbReference type="InterPro" id="IPR001678">
    <property type="entry name" value="MeTrfase_RsmB-F_NOP2_dom"/>
</dbReference>
<dbReference type="Pfam" id="PF25378">
    <property type="entry name" value="PUA_NSUN2"/>
    <property type="match status" value="1"/>
</dbReference>
<dbReference type="InterPro" id="IPR049560">
    <property type="entry name" value="MeTrfase_RsmB-F_NOP2_cat"/>
</dbReference>
<feature type="compositionally biased region" description="Basic and acidic residues" evidence="11">
    <location>
        <begin position="562"/>
        <end position="573"/>
    </location>
</feature>
<dbReference type="STRING" id="1432307.W9C5W2"/>
<dbReference type="PROSITE" id="PS51686">
    <property type="entry name" value="SAM_MT_RSMB_NOP"/>
    <property type="match status" value="1"/>
</dbReference>
<evidence type="ECO:0000256" key="7">
    <source>
        <dbReference type="ARBA" id="ARBA00022694"/>
    </source>
</evidence>
<keyword evidence="4 10" id="KW-0489">Methyltransferase</keyword>
<evidence type="ECO:0000313" key="14">
    <source>
        <dbReference type="Proteomes" id="UP000019487"/>
    </source>
</evidence>
<feature type="compositionally biased region" description="Polar residues" evidence="11">
    <location>
        <begin position="514"/>
        <end position="543"/>
    </location>
</feature>
<evidence type="ECO:0000256" key="1">
    <source>
        <dbReference type="ARBA" id="ARBA00004123"/>
    </source>
</evidence>
<evidence type="ECO:0000256" key="2">
    <source>
        <dbReference type="ARBA" id="ARBA00007494"/>
    </source>
</evidence>
<dbReference type="GO" id="GO:0030488">
    <property type="term" value="P:tRNA methylation"/>
    <property type="evidence" value="ECO:0007669"/>
    <property type="project" value="TreeGrafter"/>
</dbReference>
<evidence type="ECO:0000313" key="13">
    <source>
        <dbReference type="EMBL" id="ESZ91118.1"/>
    </source>
</evidence>
<dbReference type="PRINTS" id="PR02008">
    <property type="entry name" value="RCMTFAMILY"/>
</dbReference>
<keyword evidence="5 10" id="KW-0808">Transferase</keyword>
<dbReference type="PANTHER" id="PTHR22808:SF1">
    <property type="entry name" value="RNA CYTOSINE-C(5)-METHYLTRANSFERASE NSUN2-RELATED"/>
    <property type="match status" value="1"/>
</dbReference>
<dbReference type="OrthoDB" id="6093671at2759"/>
<gene>
    <name evidence="13" type="ORF">SBOR_8482</name>
</gene>
<dbReference type="InterPro" id="IPR018314">
    <property type="entry name" value="RsmB/NOL1/NOP2-like_CS"/>
</dbReference>
<feature type="region of interest" description="Disordered" evidence="11">
    <location>
        <begin position="1"/>
        <end position="35"/>
    </location>
</feature>
<evidence type="ECO:0000256" key="8">
    <source>
        <dbReference type="ARBA" id="ARBA00022884"/>
    </source>
</evidence>
<comment type="caution">
    <text evidence="13">The sequence shown here is derived from an EMBL/GenBank/DDBJ whole genome shotgun (WGS) entry which is preliminary data.</text>
</comment>
<organism evidence="13 14">
    <name type="scientific">Sclerotinia borealis (strain F-4128)</name>
    <dbReference type="NCBI Taxonomy" id="1432307"/>
    <lineage>
        <taxon>Eukaryota</taxon>
        <taxon>Fungi</taxon>
        <taxon>Dikarya</taxon>
        <taxon>Ascomycota</taxon>
        <taxon>Pezizomycotina</taxon>
        <taxon>Leotiomycetes</taxon>
        <taxon>Helotiales</taxon>
        <taxon>Sclerotiniaceae</taxon>
        <taxon>Sclerotinia</taxon>
    </lineage>
</organism>
<feature type="binding site" evidence="10">
    <location>
        <begin position="182"/>
        <end position="188"/>
    </location>
    <ligand>
        <name>S-adenosyl-L-methionine</name>
        <dbReference type="ChEBI" id="CHEBI:59789"/>
    </ligand>
</feature>
<dbReference type="PROSITE" id="PS01153">
    <property type="entry name" value="NOL1_NOP2_SUN"/>
    <property type="match status" value="1"/>
</dbReference>
<dbReference type="GO" id="GO:0000049">
    <property type="term" value="F:tRNA binding"/>
    <property type="evidence" value="ECO:0007669"/>
    <property type="project" value="UniProtKB-KW"/>
</dbReference>
<comment type="subcellular location">
    <subcellularLocation>
        <location evidence="1">Nucleus</location>
    </subcellularLocation>
</comment>
<dbReference type="SUPFAM" id="SSF53335">
    <property type="entry name" value="S-adenosyl-L-methionine-dependent methyltransferases"/>
    <property type="match status" value="1"/>
</dbReference>
<evidence type="ECO:0000256" key="5">
    <source>
        <dbReference type="ARBA" id="ARBA00022679"/>
    </source>
</evidence>
<dbReference type="Gene3D" id="3.40.50.150">
    <property type="entry name" value="Vaccinia Virus protein VP39"/>
    <property type="match status" value="1"/>
</dbReference>
<dbReference type="Proteomes" id="UP000019487">
    <property type="component" value="Unassembled WGS sequence"/>
</dbReference>
<evidence type="ECO:0000256" key="4">
    <source>
        <dbReference type="ARBA" id="ARBA00022603"/>
    </source>
</evidence>
<keyword evidence="8 10" id="KW-0694">RNA-binding</keyword>
<feature type="active site" description="Nucleophile" evidence="10">
    <location>
        <position position="346"/>
    </location>
</feature>
<evidence type="ECO:0000256" key="6">
    <source>
        <dbReference type="ARBA" id="ARBA00022691"/>
    </source>
</evidence>
<feature type="binding site" evidence="10">
    <location>
        <position position="293"/>
    </location>
    <ligand>
        <name>S-adenosyl-L-methionine</name>
        <dbReference type="ChEBI" id="CHEBI:59789"/>
    </ligand>
</feature>
<keyword evidence="6 10" id="KW-0949">S-adenosyl-L-methionine</keyword>
<name>W9C5W2_SCLBF</name>
<keyword evidence="9" id="KW-0539">Nucleus</keyword>
<evidence type="ECO:0000259" key="12">
    <source>
        <dbReference type="PROSITE" id="PS51686"/>
    </source>
</evidence>
<dbReference type="InterPro" id="IPR023270">
    <property type="entry name" value="RCMT_NCL1"/>
</dbReference>
<evidence type="ECO:0000256" key="11">
    <source>
        <dbReference type="SAM" id="MobiDB-lite"/>
    </source>
</evidence>
<feature type="domain" description="SAM-dependent MTase RsmB/NOP-type" evidence="12">
    <location>
        <begin position="63"/>
        <end position="464"/>
    </location>
</feature>
<keyword evidence="7" id="KW-0819">tRNA processing</keyword>
<feature type="region of interest" description="Disordered" evidence="11">
    <location>
        <begin position="509"/>
        <end position="618"/>
    </location>
</feature>
<feature type="region of interest" description="Disordered" evidence="11">
    <location>
        <begin position="918"/>
        <end position="941"/>
    </location>
</feature>
<keyword evidence="14" id="KW-1185">Reference proteome</keyword>
<dbReference type="EMBL" id="AYSA01000540">
    <property type="protein sequence ID" value="ESZ91118.1"/>
    <property type="molecule type" value="Genomic_DNA"/>
</dbReference>
<dbReference type="InterPro" id="IPR057285">
    <property type="entry name" value="Pre-PUA_NSUN2"/>
</dbReference>
<evidence type="ECO:0000256" key="9">
    <source>
        <dbReference type="ARBA" id="ARBA00023242"/>
    </source>
</evidence>
<comment type="similarity">
    <text evidence="2 10">Belongs to the class I-like SAM-binding methyltransferase superfamily. RsmB/NOP family.</text>
</comment>
<dbReference type="Pfam" id="PF01189">
    <property type="entry name" value="Methyltr_RsmB-F"/>
    <property type="match status" value="1"/>
</dbReference>
<dbReference type="InterPro" id="IPR057286">
    <property type="entry name" value="PUA_NSUN2"/>
</dbReference>
<dbReference type="PANTHER" id="PTHR22808">
    <property type="entry name" value="NCL1 YEAST -RELATED NOL1/NOP2/FMU SUN DOMAIN-CONTAINING"/>
    <property type="match status" value="1"/>
</dbReference>
<proteinExistence type="inferred from homology"/>
<accession>W9C5W2</accession>
<dbReference type="GO" id="GO:0005634">
    <property type="term" value="C:nucleus"/>
    <property type="evidence" value="ECO:0007669"/>
    <property type="project" value="UniProtKB-SubCell"/>
</dbReference>
<dbReference type="PRINTS" id="PR02011">
    <property type="entry name" value="RCMTNCL1"/>
</dbReference>
<sequence length="941" mass="103455">MGQRGKGGRGGRGRGRGGRGGGRSRDSGVDNRCSFENVPKSNEKFERYYNGLLNLEEGEKGEFWAALKRELPNSFRFAGSKGHAIAVQKQLKERYIPEITAIQQFDGSPVTPPAPVPWYPDELAWAMSTSKTVIRKSPPFAKFQKFLVSETSVGNISRQEVVSMIPPLVMDLRPGMTVLDMCAAPGSKAAQLLEMVHHGEETRVQAVLKGDGSASAELELDPSDDGRATGLLIANDSDYKRSHMLIHQLKRLSSPNLIVTNHDATMYPSIKLPATPENPATNRYLKFDRILADVPCSGDGTTRKNVNLWKDWNPSNALGLYVTQVRILVRALQMLKVGGRVVYSTCSMNPIENEAVIASAIERCGGPEKVKLINSDDQLPLLKRRPGLKTWTVMDKKGRAWNSWAHLQKHIADNGEEDCTSKLVEGMFSPIDEAMSSVPFDQCMRVYAHLQDTGGFFITILEKQSEFKAKPESENKKIVPKPPITAIVDAIESATTPVDSGSVAPKIEAADQLTHPTSSTLDEVTPVARQNQEQPGSDATHTIGSKRPASEIEDPEVNGAIENKKLKTEDTESHASPPPTGGHTEHYPPPPAAELDLTTRPGDQRSDSRPEKPLNKYGQNQAYEEAFKYIPGDHDQVSDIESFYKLSGRFPRDRFLVRNATGEPAKTIYYTTALIRDILSENEGKGIKFIHAGVKMFMKQDVQGEGVCRWRIQSEGMPILQGYVGEGRVVKLTKKETLRTLLIEMFPKVSGDSWKELGEIGERVRDIGMGCCILRIEPGEGEDAFTEKMVLPLWRSMHSLNLMLAKEDRSAMLLRIFDDTTPLVNNSIAFQREAELRNLKDGETKKEVAPGFKVEDGEIKVDVDGGLEGAGASGVRRRDQRDADVQIVEGPYSTLVAGVDQVANKGMDVKATKIEKGEETGGVEEQLGGMGGIEGQQGGVA</sequence>
<feature type="compositionally biased region" description="Gly residues" evidence="11">
    <location>
        <begin position="928"/>
        <end position="941"/>
    </location>
</feature>